<dbReference type="OrthoDB" id="6513042at2759"/>
<organism evidence="1 2">
    <name type="scientific">Arabis nemorensis</name>
    <dbReference type="NCBI Taxonomy" id="586526"/>
    <lineage>
        <taxon>Eukaryota</taxon>
        <taxon>Viridiplantae</taxon>
        <taxon>Streptophyta</taxon>
        <taxon>Embryophyta</taxon>
        <taxon>Tracheophyta</taxon>
        <taxon>Spermatophyta</taxon>
        <taxon>Magnoliopsida</taxon>
        <taxon>eudicotyledons</taxon>
        <taxon>Gunneridae</taxon>
        <taxon>Pentapetalae</taxon>
        <taxon>rosids</taxon>
        <taxon>malvids</taxon>
        <taxon>Brassicales</taxon>
        <taxon>Brassicaceae</taxon>
        <taxon>Arabideae</taxon>
        <taxon>Arabis</taxon>
    </lineage>
</organism>
<dbReference type="Proteomes" id="UP000489600">
    <property type="component" value="Unassembled WGS sequence"/>
</dbReference>
<protein>
    <submittedName>
        <fullName evidence="1">Uncharacterized protein</fullName>
    </submittedName>
</protein>
<evidence type="ECO:0000313" key="2">
    <source>
        <dbReference type="Proteomes" id="UP000489600"/>
    </source>
</evidence>
<accession>A0A565BDJ9</accession>
<dbReference type="EMBL" id="CABITT030000003">
    <property type="protein sequence ID" value="VVA99752.1"/>
    <property type="molecule type" value="Genomic_DNA"/>
</dbReference>
<evidence type="ECO:0000313" key="1">
    <source>
        <dbReference type="EMBL" id="VVA99752.1"/>
    </source>
</evidence>
<reference evidence="1" key="1">
    <citation type="submission" date="2019-07" db="EMBL/GenBank/DDBJ databases">
        <authorList>
            <person name="Dittberner H."/>
        </authorList>
    </citation>
    <scope>NUCLEOTIDE SEQUENCE [LARGE SCALE GENOMIC DNA]</scope>
</reference>
<gene>
    <name evidence="1" type="ORF">ANE_LOCUS10197</name>
</gene>
<sequence length="90" mass="10496">MPDRSEIDVFKSTSILGLIYECVKSQTTEKTSPSSEISKLPCFKDERASELHMEKCKQWFDDYKRDMGKAMNADESYKDELASEVIQRYK</sequence>
<comment type="caution">
    <text evidence="1">The sequence shown here is derived from an EMBL/GenBank/DDBJ whole genome shotgun (WGS) entry which is preliminary data.</text>
</comment>
<name>A0A565BDJ9_9BRAS</name>
<dbReference type="AlphaFoldDB" id="A0A565BDJ9"/>
<keyword evidence="2" id="KW-1185">Reference proteome</keyword>
<proteinExistence type="predicted"/>